<dbReference type="Pfam" id="PF05270">
    <property type="entry name" value="AbfB"/>
    <property type="match status" value="1"/>
</dbReference>
<protein>
    <recommendedName>
        <fullName evidence="3">Alpha-L-arabinofuranosidase B arabinose-binding domain-containing protein</fullName>
    </recommendedName>
</protein>
<proteinExistence type="predicted"/>
<dbReference type="AlphaFoldDB" id="A0A8J4DQA3"/>
<feature type="domain" description="Alpha-L-arabinofuranosidase B arabinose-binding" evidence="3">
    <location>
        <begin position="67"/>
        <end position="194"/>
    </location>
</feature>
<evidence type="ECO:0000256" key="1">
    <source>
        <dbReference type="SAM" id="MobiDB-lite"/>
    </source>
</evidence>
<keyword evidence="2" id="KW-0732">Signal</keyword>
<organism evidence="4 5">
    <name type="scientific">Virgisporangium aliadipatigenens</name>
    <dbReference type="NCBI Taxonomy" id="741659"/>
    <lineage>
        <taxon>Bacteria</taxon>
        <taxon>Bacillati</taxon>
        <taxon>Actinomycetota</taxon>
        <taxon>Actinomycetes</taxon>
        <taxon>Micromonosporales</taxon>
        <taxon>Micromonosporaceae</taxon>
        <taxon>Virgisporangium</taxon>
    </lineage>
</organism>
<evidence type="ECO:0000313" key="4">
    <source>
        <dbReference type="EMBL" id="GIJ45508.1"/>
    </source>
</evidence>
<comment type="caution">
    <text evidence="4">The sequence shown here is derived from an EMBL/GenBank/DDBJ whole genome shotgun (WGS) entry which is preliminary data.</text>
</comment>
<evidence type="ECO:0000313" key="5">
    <source>
        <dbReference type="Proteomes" id="UP000619260"/>
    </source>
</evidence>
<reference evidence="4" key="1">
    <citation type="submission" date="2021-01" db="EMBL/GenBank/DDBJ databases">
        <title>Whole genome shotgun sequence of Virgisporangium aliadipatigenens NBRC 105644.</title>
        <authorList>
            <person name="Komaki H."/>
            <person name="Tamura T."/>
        </authorList>
    </citation>
    <scope>NUCLEOTIDE SEQUENCE</scope>
    <source>
        <strain evidence="4">NBRC 105644</strain>
    </source>
</reference>
<gene>
    <name evidence="4" type="ORF">Val02_23940</name>
</gene>
<feature type="region of interest" description="Disordered" evidence="1">
    <location>
        <begin position="24"/>
        <end position="55"/>
    </location>
</feature>
<dbReference type="EMBL" id="BOPF01000007">
    <property type="protein sequence ID" value="GIJ45508.1"/>
    <property type="molecule type" value="Genomic_DNA"/>
</dbReference>
<feature type="signal peptide" evidence="2">
    <location>
        <begin position="1"/>
        <end position="21"/>
    </location>
</feature>
<evidence type="ECO:0000259" key="3">
    <source>
        <dbReference type="Pfam" id="PF05270"/>
    </source>
</evidence>
<sequence>MGRIVAVVLCLAALAACGSNAPRPTYPAASPSASVHSGEPSAGAPAPADPSPGKGVPAVGSTILLMATTAGNEYHYITNRDGEAWIEAVADDDPDARFLVEAPLNGGDGKRRCVSLRAAELPVRYLRHRNSEVFVDAQTGDELFRNDATWCVDVVATGIRLATAAFPDTYLRHSAYRLRIDSGGGPFVDDSTWSWLSAA</sequence>
<accession>A0A8J4DQA3</accession>
<dbReference type="InterPro" id="IPR007934">
    <property type="entry name" value="AbfB_ABD"/>
</dbReference>
<dbReference type="GO" id="GO:0046556">
    <property type="term" value="F:alpha-L-arabinofuranosidase activity"/>
    <property type="evidence" value="ECO:0007669"/>
    <property type="project" value="InterPro"/>
</dbReference>
<dbReference type="GO" id="GO:0046373">
    <property type="term" value="P:L-arabinose metabolic process"/>
    <property type="evidence" value="ECO:0007669"/>
    <property type="project" value="InterPro"/>
</dbReference>
<feature type="chain" id="PRO_5038394221" description="Alpha-L-arabinofuranosidase B arabinose-binding domain-containing protein" evidence="2">
    <location>
        <begin position="22"/>
        <end position="199"/>
    </location>
</feature>
<feature type="compositionally biased region" description="Low complexity" evidence="1">
    <location>
        <begin position="37"/>
        <end position="55"/>
    </location>
</feature>
<dbReference type="SUPFAM" id="SSF110221">
    <property type="entry name" value="AbfB domain"/>
    <property type="match status" value="1"/>
</dbReference>
<dbReference type="InterPro" id="IPR036195">
    <property type="entry name" value="AbfB_ABD_sf"/>
</dbReference>
<dbReference type="Gene3D" id="2.80.10.50">
    <property type="match status" value="1"/>
</dbReference>
<evidence type="ECO:0000256" key="2">
    <source>
        <dbReference type="SAM" id="SignalP"/>
    </source>
</evidence>
<keyword evidence="5" id="KW-1185">Reference proteome</keyword>
<name>A0A8J4DQA3_9ACTN</name>
<dbReference type="Proteomes" id="UP000619260">
    <property type="component" value="Unassembled WGS sequence"/>
</dbReference>
<dbReference type="RefSeq" id="WP_203899043.1">
    <property type="nucleotide sequence ID" value="NZ_BOPF01000007.1"/>
</dbReference>
<dbReference type="PROSITE" id="PS51257">
    <property type="entry name" value="PROKAR_LIPOPROTEIN"/>
    <property type="match status" value="1"/>
</dbReference>